<reference evidence="2" key="1">
    <citation type="journal article" date="2022" name="Mol. Ecol. Resour.">
        <title>The genomes of chicory, endive, great burdock and yacon provide insights into Asteraceae palaeo-polyploidization history and plant inulin production.</title>
        <authorList>
            <person name="Fan W."/>
            <person name="Wang S."/>
            <person name="Wang H."/>
            <person name="Wang A."/>
            <person name="Jiang F."/>
            <person name="Liu H."/>
            <person name="Zhao H."/>
            <person name="Xu D."/>
            <person name="Zhang Y."/>
        </authorList>
    </citation>
    <scope>NUCLEOTIDE SEQUENCE [LARGE SCALE GENOMIC DNA]</scope>
    <source>
        <strain evidence="2">cv. Niubang</strain>
    </source>
</reference>
<accession>A0ACB9EFF1</accession>
<proteinExistence type="predicted"/>
<comment type="caution">
    <text evidence="1">The sequence shown here is derived from an EMBL/GenBank/DDBJ whole genome shotgun (WGS) entry which is preliminary data.</text>
</comment>
<dbReference type="Proteomes" id="UP001055879">
    <property type="component" value="Linkage Group LG02"/>
</dbReference>
<reference evidence="1 2" key="2">
    <citation type="journal article" date="2022" name="Mol. Ecol. Resour.">
        <title>The genomes of chicory, endive, great burdock and yacon provide insights into Asteraceae paleo-polyploidization history and plant inulin production.</title>
        <authorList>
            <person name="Fan W."/>
            <person name="Wang S."/>
            <person name="Wang H."/>
            <person name="Wang A."/>
            <person name="Jiang F."/>
            <person name="Liu H."/>
            <person name="Zhao H."/>
            <person name="Xu D."/>
            <person name="Zhang Y."/>
        </authorList>
    </citation>
    <scope>NUCLEOTIDE SEQUENCE [LARGE SCALE GENOMIC DNA]</scope>
    <source>
        <strain evidence="2">cv. Niubang</strain>
    </source>
</reference>
<dbReference type="EMBL" id="CM042048">
    <property type="protein sequence ID" value="KAI3757547.1"/>
    <property type="molecule type" value="Genomic_DNA"/>
</dbReference>
<name>A0ACB9EFF1_ARCLA</name>
<organism evidence="1 2">
    <name type="scientific">Arctium lappa</name>
    <name type="common">Greater burdock</name>
    <name type="synonym">Lappa major</name>
    <dbReference type="NCBI Taxonomy" id="4217"/>
    <lineage>
        <taxon>Eukaryota</taxon>
        <taxon>Viridiplantae</taxon>
        <taxon>Streptophyta</taxon>
        <taxon>Embryophyta</taxon>
        <taxon>Tracheophyta</taxon>
        <taxon>Spermatophyta</taxon>
        <taxon>Magnoliopsida</taxon>
        <taxon>eudicotyledons</taxon>
        <taxon>Gunneridae</taxon>
        <taxon>Pentapetalae</taxon>
        <taxon>asterids</taxon>
        <taxon>campanulids</taxon>
        <taxon>Asterales</taxon>
        <taxon>Asteraceae</taxon>
        <taxon>Carduoideae</taxon>
        <taxon>Cardueae</taxon>
        <taxon>Arctiinae</taxon>
        <taxon>Arctium</taxon>
    </lineage>
</organism>
<keyword evidence="2" id="KW-1185">Reference proteome</keyword>
<sequence>MKSPSVQYLRRNNMHKGMKKRDPTIEVSVSPKDSTKRTKVVASSEETTAASPSNIVVSEVAVEEKGETNDVMIEEVITDESME</sequence>
<evidence type="ECO:0000313" key="1">
    <source>
        <dbReference type="EMBL" id="KAI3757547.1"/>
    </source>
</evidence>
<gene>
    <name evidence="1" type="ORF">L6452_05087</name>
</gene>
<evidence type="ECO:0000313" key="2">
    <source>
        <dbReference type="Proteomes" id="UP001055879"/>
    </source>
</evidence>
<protein>
    <submittedName>
        <fullName evidence="1">Uncharacterized protein</fullName>
    </submittedName>
</protein>